<protein>
    <submittedName>
        <fullName evidence="3">Uncharacterized protein</fullName>
    </submittedName>
</protein>
<evidence type="ECO:0000256" key="1">
    <source>
        <dbReference type="SAM" id="MobiDB-lite"/>
    </source>
</evidence>
<feature type="region of interest" description="Disordered" evidence="1">
    <location>
        <begin position="38"/>
        <end position="59"/>
    </location>
</feature>
<feature type="transmembrane region" description="Helical" evidence="2">
    <location>
        <begin position="15"/>
        <end position="34"/>
    </location>
</feature>
<proteinExistence type="predicted"/>
<organism evidence="3 4">
    <name type="scientific">Acrocarpospora macrocephala</name>
    <dbReference type="NCBI Taxonomy" id="150177"/>
    <lineage>
        <taxon>Bacteria</taxon>
        <taxon>Bacillati</taxon>
        <taxon>Actinomycetota</taxon>
        <taxon>Actinomycetes</taxon>
        <taxon>Streptosporangiales</taxon>
        <taxon>Streptosporangiaceae</taxon>
        <taxon>Acrocarpospora</taxon>
    </lineage>
</organism>
<dbReference type="Proteomes" id="UP000331127">
    <property type="component" value="Unassembled WGS sequence"/>
</dbReference>
<keyword evidence="2" id="KW-0812">Transmembrane</keyword>
<evidence type="ECO:0000256" key="2">
    <source>
        <dbReference type="SAM" id="Phobius"/>
    </source>
</evidence>
<dbReference type="AlphaFoldDB" id="A0A5M3WCI5"/>
<keyword evidence="2" id="KW-1133">Transmembrane helix</keyword>
<keyword evidence="2" id="KW-0472">Membrane</keyword>
<keyword evidence="4" id="KW-1185">Reference proteome</keyword>
<feature type="compositionally biased region" description="Basic and acidic residues" evidence="1">
    <location>
        <begin position="45"/>
        <end position="59"/>
    </location>
</feature>
<name>A0A5M3WCI5_9ACTN</name>
<gene>
    <name evidence="3" type="ORF">Amac_003620</name>
</gene>
<accession>A0A5M3WCI5</accession>
<evidence type="ECO:0000313" key="3">
    <source>
        <dbReference type="EMBL" id="GES06767.1"/>
    </source>
</evidence>
<dbReference type="EMBL" id="BLAE01000004">
    <property type="protein sequence ID" value="GES06767.1"/>
    <property type="molecule type" value="Genomic_DNA"/>
</dbReference>
<comment type="caution">
    <text evidence="3">The sequence shown here is derived from an EMBL/GenBank/DDBJ whole genome shotgun (WGS) entry which is preliminary data.</text>
</comment>
<sequence length="59" mass="6023">MHHGRAPLVPAADDGGLALACSTLTSLAIPYRLLGRLGGIGRRRPLGDEEGGRDGEGDG</sequence>
<evidence type="ECO:0000313" key="4">
    <source>
        <dbReference type="Proteomes" id="UP000331127"/>
    </source>
</evidence>
<reference evidence="3 4" key="1">
    <citation type="submission" date="2019-10" db="EMBL/GenBank/DDBJ databases">
        <title>Whole genome shotgun sequence of Acrocarpospora macrocephala NBRC 16266.</title>
        <authorList>
            <person name="Ichikawa N."/>
            <person name="Kimura A."/>
            <person name="Kitahashi Y."/>
            <person name="Komaki H."/>
            <person name="Oguchi A."/>
        </authorList>
    </citation>
    <scope>NUCLEOTIDE SEQUENCE [LARGE SCALE GENOMIC DNA]</scope>
    <source>
        <strain evidence="3 4">NBRC 16266</strain>
    </source>
</reference>